<evidence type="ECO:0000313" key="1">
    <source>
        <dbReference type="EMBL" id="MBT2186988.1"/>
    </source>
</evidence>
<dbReference type="RefSeq" id="WP_214622744.1">
    <property type="nucleotide sequence ID" value="NZ_JAHGAW010000005.1"/>
</dbReference>
<name>A0A9X1IQV3_9SPHN</name>
<gene>
    <name evidence="1" type="ORF">KK488_08525</name>
</gene>
<accession>A0A9X1IQV3</accession>
<comment type="caution">
    <text evidence="1">The sequence shown here is derived from an EMBL/GenBank/DDBJ whole genome shotgun (WGS) entry which is preliminary data.</text>
</comment>
<reference evidence="1" key="1">
    <citation type="submission" date="2021-05" db="EMBL/GenBank/DDBJ databases">
        <title>Genome of Sphingobium sp. strain.</title>
        <authorList>
            <person name="Fan R."/>
        </authorList>
    </citation>
    <scope>NUCLEOTIDE SEQUENCE</scope>
    <source>
        <strain evidence="1">H33</strain>
    </source>
</reference>
<keyword evidence="2" id="KW-1185">Reference proteome</keyword>
<dbReference type="AlphaFoldDB" id="A0A9X1IQV3"/>
<proteinExistence type="predicted"/>
<sequence>MPIGSELQGALRSFVAVEREIVALGERADPTKAAEFVNMRRDLVMEFAKLGMALSNDPYLVANPDQMTQVTRLFSAFRAANSINQADWPAIRVRDNPEGYKDACRPVAERSGAFWQWVERELGHRR</sequence>
<protein>
    <submittedName>
        <fullName evidence="1">Uncharacterized protein</fullName>
    </submittedName>
</protein>
<organism evidence="1 2">
    <name type="scientific">Sphingobium nicotianae</name>
    <dbReference type="NCBI Taxonomy" id="2782607"/>
    <lineage>
        <taxon>Bacteria</taxon>
        <taxon>Pseudomonadati</taxon>
        <taxon>Pseudomonadota</taxon>
        <taxon>Alphaproteobacteria</taxon>
        <taxon>Sphingomonadales</taxon>
        <taxon>Sphingomonadaceae</taxon>
        <taxon>Sphingobium</taxon>
    </lineage>
</organism>
<dbReference type="EMBL" id="JAHGAW010000005">
    <property type="protein sequence ID" value="MBT2186988.1"/>
    <property type="molecule type" value="Genomic_DNA"/>
</dbReference>
<evidence type="ECO:0000313" key="2">
    <source>
        <dbReference type="Proteomes" id="UP001138757"/>
    </source>
</evidence>
<dbReference type="Proteomes" id="UP001138757">
    <property type="component" value="Unassembled WGS sequence"/>
</dbReference>